<sequence>MTHGLCAWQVCKPHRGRAACSPLIGSAPARPQAPPRTCPGRRTSGHGGGGRCRRCAAPPTGQRGAKSRSPGFSPAAKTRTLQRGSQGAPPPADHPGARPRLPWSPAPGPEAPPPPPLEPRPSSSEPRPRPRSPAPSPEPRPPPLSPAPAPGGPARAPPAGNMAGPPVATASRPRDPDGAAPNVVARVSQWADDHLRLVRNISTVMAVAGTMLLLRSIRMILCFLKIVTTDEKSKLRR</sequence>
<evidence type="ECO:0000256" key="1">
    <source>
        <dbReference type="SAM" id="MobiDB-lite"/>
    </source>
</evidence>
<proteinExistence type="predicted"/>
<dbReference type="Proteomes" id="UP000694542">
    <property type="component" value="Chromosome 23"/>
</dbReference>
<dbReference type="PANTHER" id="PTHR28434">
    <property type="entry name" value="PROTEIN C3ORF33"/>
    <property type="match status" value="1"/>
</dbReference>
<dbReference type="InterPro" id="IPR042421">
    <property type="entry name" value="C3orf33-like"/>
</dbReference>
<evidence type="ECO:0000313" key="3">
    <source>
        <dbReference type="Proteomes" id="UP000694542"/>
    </source>
</evidence>
<organism evidence="2 3">
    <name type="scientific">Canis lupus familiaris</name>
    <name type="common">Dog</name>
    <name type="synonym">Canis familiaris</name>
    <dbReference type="NCBI Taxonomy" id="9615"/>
    <lineage>
        <taxon>Eukaryota</taxon>
        <taxon>Metazoa</taxon>
        <taxon>Chordata</taxon>
        <taxon>Craniata</taxon>
        <taxon>Vertebrata</taxon>
        <taxon>Euteleostomi</taxon>
        <taxon>Mammalia</taxon>
        <taxon>Eutheria</taxon>
        <taxon>Laurasiatheria</taxon>
        <taxon>Carnivora</taxon>
        <taxon>Caniformia</taxon>
        <taxon>Canidae</taxon>
        <taxon>Canis</taxon>
    </lineage>
</organism>
<reference evidence="2" key="1">
    <citation type="submission" date="2018-10" db="EMBL/GenBank/DDBJ databases">
        <title>De novo assembly of a Great Dane genome.</title>
        <authorList>
            <person name="Kidd J.M."/>
            <person name="Pendleton A.L."/>
            <person name="Shen F."/>
            <person name="Emery S."/>
        </authorList>
    </citation>
    <scope>NUCLEOTIDE SEQUENCE [LARGE SCALE GENOMIC DNA]</scope>
    <source>
        <strain evidence="2">Great Dane</strain>
    </source>
</reference>
<accession>A0A8C0T741</accession>
<evidence type="ECO:0000313" key="2">
    <source>
        <dbReference type="Ensembl" id="ENSCAFP00040030453.1"/>
    </source>
</evidence>
<reference evidence="2" key="2">
    <citation type="submission" date="2025-08" db="UniProtKB">
        <authorList>
            <consortium name="Ensembl"/>
        </authorList>
    </citation>
    <scope>IDENTIFICATION</scope>
</reference>
<feature type="region of interest" description="Disordered" evidence="1">
    <location>
        <begin position="22"/>
        <end position="180"/>
    </location>
</feature>
<name>A0A8C0T741_CANLF</name>
<dbReference type="PRINTS" id="PR01217">
    <property type="entry name" value="PRICHEXTENSN"/>
</dbReference>
<protein>
    <submittedName>
        <fullName evidence="2">Uncharacterized protein</fullName>
    </submittedName>
</protein>
<feature type="compositionally biased region" description="Pro residues" evidence="1">
    <location>
        <begin position="102"/>
        <end position="119"/>
    </location>
</feature>
<dbReference type="AlphaFoldDB" id="A0A8C0T741"/>
<feature type="compositionally biased region" description="Pro residues" evidence="1">
    <location>
        <begin position="131"/>
        <end position="151"/>
    </location>
</feature>
<dbReference type="PANTHER" id="PTHR28434:SF1">
    <property type="entry name" value="PROTEIN C3ORF33"/>
    <property type="match status" value="1"/>
</dbReference>
<dbReference type="Ensembl" id="ENSCAFT00040034979.1">
    <property type="protein sequence ID" value="ENSCAFP00040030453.1"/>
    <property type="gene ID" value="ENSCAFG00040018889.1"/>
</dbReference>